<dbReference type="GO" id="GO:0003689">
    <property type="term" value="F:DNA clamp loader activity"/>
    <property type="evidence" value="ECO:0007669"/>
    <property type="project" value="InterPro"/>
</dbReference>
<evidence type="ECO:0000259" key="4">
    <source>
        <dbReference type="Pfam" id="PF08519"/>
    </source>
</evidence>
<dbReference type="InterPro" id="IPR003959">
    <property type="entry name" value="ATPase_AAA_core"/>
</dbReference>
<comment type="similarity">
    <text evidence="1">Belongs to the activator 1 large subunit family.</text>
</comment>
<evidence type="ECO:0000256" key="1">
    <source>
        <dbReference type="ARBA" id="ARBA00006116"/>
    </source>
</evidence>
<dbReference type="InterPro" id="IPR027417">
    <property type="entry name" value="P-loop_NTPase"/>
</dbReference>
<dbReference type="PANTHER" id="PTHR23389:SF6">
    <property type="entry name" value="REPLICATION FACTOR C SUBUNIT 1"/>
    <property type="match status" value="1"/>
</dbReference>
<dbReference type="SUPFAM" id="SSF48019">
    <property type="entry name" value="post-AAA+ oligomerization domain-like"/>
    <property type="match status" value="1"/>
</dbReference>
<keyword evidence="2" id="KW-0235">DNA replication</keyword>
<gene>
    <name evidence="5" type="ORF">Hyperionvirus37_5</name>
</gene>
<dbReference type="InterPro" id="IPR013725">
    <property type="entry name" value="DNA_replication_fac_RFC1_C"/>
</dbReference>
<organism evidence="5">
    <name type="scientific">Hyperionvirus sp</name>
    <dbReference type="NCBI Taxonomy" id="2487770"/>
    <lineage>
        <taxon>Viruses</taxon>
        <taxon>Varidnaviria</taxon>
        <taxon>Bamfordvirae</taxon>
        <taxon>Nucleocytoviricota</taxon>
        <taxon>Megaviricetes</taxon>
        <taxon>Imitervirales</taxon>
        <taxon>Mimiviridae</taxon>
        <taxon>Klosneuvirinae</taxon>
    </lineage>
</organism>
<dbReference type="GO" id="GO:0005524">
    <property type="term" value="F:ATP binding"/>
    <property type="evidence" value="ECO:0007669"/>
    <property type="project" value="InterPro"/>
</dbReference>
<dbReference type="GO" id="GO:0016887">
    <property type="term" value="F:ATP hydrolysis activity"/>
    <property type="evidence" value="ECO:0007669"/>
    <property type="project" value="InterPro"/>
</dbReference>
<reference evidence="5" key="1">
    <citation type="submission" date="2018-10" db="EMBL/GenBank/DDBJ databases">
        <title>Hidden diversity of soil giant viruses.</title>
        <authorList>
            <person name="Schulz F."/>
            <person name="Alteio L."/>
            <person name="Goudeau D."/>
            <person name="Ryan E.M."/>
            <person name="Malmstrom R.R."/>
            <person name="Blanchard J."/>
            <person name="Woyke T."/>
        </authorList>
    </citation>
    <scope>NUCLEOTIDE SEQUENCE</scope>
    <source>
        <strain evidence="5">HYV1</strain>
    </source>
</reference>
<feature type="domain" description="ATPase AAA-type core" evidence="3">
    <location>
        <begin position="115"/>
        <end position="208"/>
    </location>
</feature>
<dbReference type="InterPro" id="IPR008921">
    <property type="entry name" value="DNA_pol3_clamp-load_cplx_C"/>
</dbReference>
<evidence type="ECO:0000259" key="3">
    <source>
        <dbReference type="Pfam" id="PF00004"/>
    </source>
</evidence>
<dbReference type="SUPFAM" id="SSF52540">
    <property type="entry name" value="P-loop containing nucleoside triphosphate hydrolases"/>
    <property type="match status" value="1"/>
</dbReference>
<accession>A0A3G5AC76</accession>
<evidence type="ECO:0000313" key="5">
    <source>
        <dbReference type="EMBL" id="AYV84752.1"/>
    </source>
</evidence>
<protein>
    <submittedName>
        <fullName evidence="5">Replication factor C large subunit</fullName>
    </submittedName>
</protein>
<feature type="domain" description="DNA replication factor RFC1 C-terminal" evidence="4">
    <location>
        <begin position="383"/>
        <end position="505"/>
    </location>
</feature>
<dbReference type="Pfam" id="PF08519">
    <property type="entry name" value="RFC1"/>
    <property type="match status" value="1"/>
</dbReference>
<sequence>MEYFESGGCDPTSWTEKYCPKVIGDIIGNDKAVKGIVAWLNSFEENKKKMLSKPSKAKNRKKPFRVKVVGGEESEGAIAVDDVDMMTEFDRYCADEDNIDPKPKSGKAHQPKSCMIITGNHGVGKTCVVNAVLRTMGYCIQIVNFGKIKTNKNIKEIIENIMNSSDILNMLDGKKNAKVAIVIDELEAITSTMSKNCIMALLKNNDDNWLYPTIFISNNQHNKLLSDIKKNSYEIRMWPPYQSELLMLLKRIVGKEGINIAGMTGANYKVAYGIIDHTQKDYRRLILTLNDLKYAYESRMITLGMVNEYCKLSNKKDEDFDLFRATNFLLQKYNGIEDCIRYYETEKVLLPLMVHQNYIDMINLKAGGEDLKFWLAEEIASVLSEGDVIENYIYGEQNWDINEVHGYLTCAAPSYLLCSNLAEDDGIKLVFPADLNKASIGKINKKNIINAGKCFKNKNIHDYIYINLIIRNLIGEGRIDDCVRLLEGYDVKLVNIESLLKVDKIKSSKTNLTSKQKKELLLYLNEE</sequence>
<name>A0A3G5AC76_9VIRU</name>
<dbReference type="Gene3D" id="3.40.50.300">
    <property type="entry name" value="P-loop containing nucleotide triphosphate hydrolases"/>
    <property type="match status" value="1"/>
</dbReference>
<proteinExistence type="inferred from homology"/>
<dbReference type="EMBL" id="MK072419">
    <property type="protein sequence ID" value="AYV84752.1"/>
    <property type="molecule type" value="Genomic_DNA"/>
</dbReference>
<dbReference type="Gene3D" id="1.20.272.10">
    <property type="match status" value="1"/>
</dbReference>
<dbReference type="GO" id="GO:0003677">
    <property type="term" value="F:DNA binding"/>
    <property type="evidence" value="ECO:0007669"/>
    <property type="project" value="InterPro"/>
</dbReference>
<dbReference type="PANTHER" id="PTHR23389">
    <property type="entry name" value="CHROMOSOME TRANSMISSION FIDELITY FACTOR 18"/>
    <property type="match status" value="1"/>
</dbReference>
<dbReference type="Pfam" id="PF00004">
    <property type="entry name" value="AAA"/>
    <property type="match status" value="1"/>
</dbReference>
<dbReference type="GO" id="GO:0006260">
    <property type="term" value="P:DNA replication"/>
    <property type="evidence" value="ECO:0007669"/>
    <property type="project" value="UniProtKB-KW"/>
</dbReference>
<evidence type="ECO:0000256" key="2">
    <source>
        <dbReference type="ARBA" id="ARBA00022705"/>
    </source>
</evidence>